<dbReference type="Proteomes" id="UP000436088">
    <property type="component" value="Unassembled WGS sequence"/>
</dbReference>
<organism evidence="1 2">
    <name type="scientific">Hibiscus syriacus</name>
    <name type="common">Rose of Sharon</name>
    <dbReference type="NCBI Taxonomy" id="106335"/>
    <lineage>
        <taxon>Eukaryota</taxon>
        <taxon>Viridiplantae</taxon>
        <taxon>Streptophyta</taxon>
        <taxon>Embryophyta</taxon>
        <taxon>Tracheophyta</taxon>
        <taxon>Spermatophyta</taxon>
        <taxon>Magnoliopsida</taxon>
        <taxon>eudicotyledons</taxon>
        <taxon>Gunneridae</taxon>
        <taxon>Pentapetalae</taxon>
        <taxon>rosids</taxon>
        <taxon>malvids</taxon>
        <taxon>Malvales</taxon>
        <taxon>Malvaceae</taxon>
        <taxon>Malvoideae</taxon>
        <taxon>Hibiscus</taxon>
    </lineage>
</organism>
<gene>
    <name evidence="1" type="ORF">F3Y22_tig00110482pilonHSYRG00753</name>
</gene>
<protein>
    <submittedName>
        <fullName evidence="1">Uncharacterized protein</fullName>
    </submittedName>
</protein>
<sequence length="57" mass="6617">MLEPLPRQSSRLTLKYVSPKMSHMLARDRYSASIELFAIVLCFVDFQKIGLPPRYTT</sequence>
<comment type="caution">
    <text evidence="1">The sequence shown here is derived from an EMBL/GenBank/DDBJ whole genome shotgun (WGS) entry which is preliminary data.</text>
</comment>
<proteinExistence type="predicted"/>
<dbReference type="EMBL" id="VEPZ02001007">
    <property type="protein sequence ID" value="KAE8702727.1"/>
    <property type="molecule type" value="Genomic_DNA"/>
</dbReference>
<keyword evidence="2" id="KW-1185">Reference proteome</keyword>
<accession>A0A6A3AG59</accession>
<reference evidence="1" key="1">
    <citation type="submission" date="2019-09" db="EMBL/GenBank/DDBJ databases">
        <title>Draft genome information of white flower Hibiscus syriacus.</title>
        <authorList>
            <person name="Kim Y.-M."/>
        </authorList>
    </citation>
    <scope>NUCLEOTIDE SEQUENCE [LARGE SCALE GENOMIC DNA]</scope>
    <source>
        <strain evidence="1">YM2019G1</strain>
    </source>
</reference>
<name>A0A6A3AG59_HIBSY</name>
<evidence type="ECO:0000313" key="2">
    <source>
        <dbReference type="Proteomes" id="UP000436088"/>
    </source>
</evidence>
<dbReference type="AlphaFoldDB" id="A0A6A3AG59"/>
<evidence type="ECO:0000313" key="1">
    <source>
        <dbReference type="EMBL" id="KAE8702727.1"/>
    </source>
</evidence>